<reference evidence="3" key="3">
    <citation type="submission" date="2025-08" db="UniProtKB">
        <authorList>
            <consortium name="Ensembl"/>
        </authorList>
    </citation>
    <scope>IDENTIFICATION</scope>
</reference>
<evidence type="ECO:0000259" key="2">
    <source>
        <dbReference type="Pfam" id="PF13873"/>
    </source>
</evidence>
<reference evidence="4" key="1">
    <citation type="journal article" date="2002" name="Science">
        <title>The draft genome of Ciona intestinalis: insights into chordate and vertebrate origins.</title>
        <authorList>
            <person name="Dehal P."/>
            <person name="Satou Y."/>
            <person name="Campbell R.K."/>
            <person name="Chapman J."/>
            <person name="Degnan B."/>
            <person name="De Tomaso A."/>
            <person name="Davidson B."/>
            <person name="Di Gregorio A."/>
            <person name="Gelpke M."/>
            <person name="Goodstein D.M."/>
            <person name="Harafuji N."/>
            <person name="Hastings K.E."/>
            <person name="Ho I."/>
            <person name="Hotta K."/>
            <person name="Huang W."/>
            <person name="Kawashima T."/>
            <person name="Lemaire P."/>
            <person name="Martinez D."/>
            <person name="Meinertzhagen I.A."/>
            <person name="Necula S."/>
            <person name="Nonaka M."/>
            <person name="Putnam N."/>
            <person name="Rash S."/>
            <person name="Saiga H."/>
            <person name="Satake M."/>
            <person name="Terry A."/>
            <person name="Yamada L."/>
            <person name="Wang H.G."/>
            <person name="Awazu S."/>
            <person name="Azumi K."/>
            <person name="Boore J."/>
            <person name="Branno M."/>
            <person name="Chin-Bow S."/>
            <person name="DeSantis R."/>
            <person name="Doyle S."/>
            <person name="Francino P."/>
            <person name="Keys D.N."/>
            <person name="Haga S."/>
            <person name="Hayashi H."/>
            <person name="Hino K."/>
            <person name="Imai K.S."/>
            <person name="Inaba K."/>
            <person name="Kano S."/>
            <person name="Kobayashi K."/>
            <person name="Kobayashi M."/>
            <person name="Lee B.I."/>
            <person name="Makabe K.W."/>
            <person name="Manohar C."/>
            <person name="Matassi G."/>
            <person name="Medina M."/>
            <person name="Mochizuki Y."/>
            <person name="Mount S."/>
            <person name="Morishita T."/>
            <person name="Miura S."/>
            <person name="Nakayama A."/>
            <person name="Nishizaka S."/>
            <person name="Nomoto H."/>
            <person name="Ohta F."/>
            <person name="Oishi K."/>
            <person name="Rigoutsos I."/>
            <person name="Sano M."/>
            <person name="Sasaki A."/>
            <person name="Sasakura Y."/>
            <person name="Shoguchi E."/>
            <person name="Shin-i T."/>
            <person name="Spagnuolo A."/>
            <person name="Stainier D."/>
            <person name="Suzuki M.M."/>
            <person name="Tassy O."/>
            <person name="Takatori N."/>
            <person name="Tokuoka M."/>
            <person name="Yagi K."/>
            <person name="Yoshizaki F."/>
            <person name="Wada S."/>
            <person name="Zhang C."/>
            <person name="Hyatt P.D."/>
            <person name="Larimer F."/>
            <person name="Detter C."/>
            <person name="Doggett N."/>
            <person name="Glavina T."/>
            <person name="Hawkins T."/>
            <person name="Richardson P."/>
            <person name="Lucas S."/>
            <person name="Kohara Y."/>
            <person name="Levine M."/>
            <person name="Satoh N."/>
            <person name="Rokhsar D.S."/>
        </authorList>
    </citation>
    <scope>NUCLEOTIDE SEQUENCE [LARGE SCALE GENOMIC DNA]</scope>
</reference>
<dbReference type="Ensembl" id="ENSCINT00000020177.3">
    <property type="protein sequence ID" value="ENSCINP00000020177.3"/>
    <property type="gene ID" value="ENSCING00000010057.3"/>
</dbReference>
<evidence type="ECO:0000313" key="3">
    <source>
        <dbReference type="Ensembl" id="ENSCINP00000020177.3"/>
    </source>
</evidence>
<dbReference type="PANTHER" id="PTHR23098">
    <property type="entry name" value="AGAP001331-PA-RELATED"/>
    <property type="match status" value="1"/>
</dbReference>
<dbReference type="Proteomes" id="UP000008144">
    <property type="component" value="Chromosome 9"/>
</dbReference>
<dbReference type="InParanoid" id="F6QH02"/>
<dbReference type="Pfam" id="PF13873">
    <property type="entry name" value="Myb_DNA-bind_5"/>
    <property type="match status" value="1"/>
</dbReference>
<organism evidence="3 4">
    <name type="scientific">Ciona intestinalis</name>
    <name type="common">Transparent sea squirt</name>
    <name type="synonym">Ascidia intestinalis</name>
    <dbReference type="NCBI Taxonomy" id="7719"/>
    <lineage>
        <taxon>Eukaryota</taxon>
        <taxon>Metazoa</taxon>
        <taxon>Chordata</taxon>
        <taxon>Tunicata</taxon>
        <taxon>Ascidiacea</taxon>
        <taxon>Phlebobranchia</taxon>
        <taxon>Cionidae</taxon>
        <taxon>Ciona</taxon>
    </lineage>
</organism>
<dbReference type="EMBL" id="EAAA01002959">
    <property type="status" value="NOT_ANNOTATED_CDS"/>
    <property type="molecule type" value="Genomic_DNA"/>
</dbReference>
<keyword evidence="4" id="KW-1185">Reference proteome</keyword>
<feature type="domain" description="Myb/SANT-like DNA-binding" evidence="2">
    <location>
        <begin position="18"/>
        <end position="92"/>
    </location>
</feature>
<reference evidence="3" key="4">
    <citation type="submission" date="2025-09" db="UniProtKB">
        <authorList>
            <consortium name="Ensembl"/>
        </authorList>
    </citation>
    <scope>IDENTIFICATION</scope>
</reference>
<dbReference type="GeneTree" id="ENSGT00450000040324"/>
<dbReference type="HOGENOM" id="CLU_951659_0_0_1"/>
<feature type="region of interest" description="Disordered" evidence="1">
    <location>
        <begin position="97"/>
        <end position="123"/>
    </location>
</feature>
<name>F6QH02_CIOIN</name>
<dbReference type="AlphaFoldDB" id="F6QH02"/>
<accession>F6QH02</accession>
<evidence type="ECO:0000256" key="1">
    <source>
        <dbReference type="SAM" id="MobiDB-lite"/>
    </source>
</evidence>
<feature type="compositionally biased region" description="Polar residues" evidence="1">
    <location>
        <begin position="110"/>
        <end position="123"/>
    </location>
</feature>
<dbReference type="Gene3D" id="1.10.10.60">
    <property type="entry name" value="Homeodomain-like"/>
    <property type="match status" value="1"/>
</dbReference>
<proteinExistence type="predicted"/>
<dbReference type="PANTHER" id="PTHR23098:SF16">
    <property type="entry name" value="REGULATORY PROTEIN ZESTE"/>
    <property type="match status" value="1"/>
</dbReference>
<sequence length="293" mass="32812">MNGSAGCRIQSLQKDLKRSPNWSPFEIRILCEFVKENKTQLFGSTKKTKGVNANKKKMWEKAASSINASSGRNRDWIQVRKKWKDLSYYAKNCQRKSNTNEEVGEPLDSEATNSGNENGSQRNLEAPALEPDEITTSSNVTSSSQSTLSDISIKSEPENYHIISDCTDEIFNEKCTDISSGTVITTQQSGNQANKEIHGRTRAENVQAAPYRSSQNFASTPNTSCHEKILISTPTCSETGRYPENYAFASADPLISSPEGELRYYRNERLKIEREKLALQKGLLESLRDISYS</sequence>
<dbReference type="GO" id="GO:0005634">
    <property type="term" value="C:nucleus"/>
    <property type="evidence" value="ECO:0000318"/>
    <property type="project" value="GO_Central"/>
</dbReference>
<reference evidence="3" key="2">
    <citation type="journal article" date="2008" name="Genome Biol.">
        <title>Improved genome assembly and evidence-based global gene model set for the chordate Ciona intestinalis: new insight into intron and operon populations.</title>
        <authorList>
            <person name="Satou Y."/>
            <person name="Mineta K."/>
            <person name="Ogasawara M."/>
            <person name="Sasakura Y."/>
            <person name="Shoguchi E."/>
            <person name="Ueno K."/>
            <person name="Yamada L."/>
            <person name="Matsumoto J."/>
            <person name="Wasserscheid J."/>
            <person name="Dewar K."/>
            <person name="Wiley G.B."/>
            <person name="Macmil S.L."/>
            <person name="Roe B.A."/>
            <person name="Zeller R.W."/>
            <person name="Hastings K.E."/>
            <person name="Lemaire P."/>
            <person name="Lindquist E."/>
            <person name="Endo T."/>
            <person name="Hotta K."/>
            <person name="Inaba K."/>
        </authorList>
    </citation>
    <scope>NUCLEOTIDE SEQUENCE [LARGE SCALE GENOMIC DNA]</scope>
    <source>
        <strain evidence="3">wild type</strain>
    </source>
</reference>
<dbReference type="InterPro" id="IPR028002">
    <property type="entry name" value="Myb_DNA-bind_5"/>
</dbReference>
<evidence type="ECO:0000313" key="4">
    <source>
        <dbReference type="Proteomes" id="UP000008144"/>
    </source>
</evidence>
<protein>
    <recommendedName>
        <fullName evidence="2">Myb/SANT-like DNA-binding domain-containing protein</fullName>
    </recommendedName>
</protein>